<protein>
    <submittedName>
        <fullName evidence="9">ABC transporter permease</fullName>
    </submittedName>
</protein>
<keyword evidence="2" id="KW-1003">Cell membrane</keyword>
<comment type="subcellular location">
    <subcellularLocation>
        <location evidence="1">Cell membrane</location>
        <topology evidence="1">Multi-pass membrane protein</topology>
    </subcellularLocation>
</comment>
<reference evidence="9" key="2">
    <citation type="journal article" date="2024" name="Antonie Van Leeuwenhoek">
        <title>Roseihalotalea indica gen. nov., sp. nov., a halophilic Bacteroidetes from mesopelagic Southwest Indian Ocean with higher carbohydrate metabolic potential.</title>
        <authorList>
            <person name="Chen B."/>
            <person name="Zhang M."/>
            <person name="Lin D."/>
            <person name="Ye J."/>
            <person name="Tang K."/>
        </authorList>
    </citation>
    <scope>NUCLEOTIDE SEQUENCE</scope>
    <source>
        <strain evidence="9">TK19036</strain>
    </source>
</reference>
<evidence type="ECO:0000256" key="5">
    <source>
        <dbReference type="ARBA" id="ARBA00023136"/>
    </source>
</evidence>
<dbReference type="GO" id="GO:0022857">
    <property type="term" value="F:transmembrane transporter activity"/>
    <property type="evidence" value="ECO:0007669"/>
    <property type="project" value="TreeGrafter"/>
</dbReference>
<feature type="transmembrane region" description="Helical" evidence="6">
    <location>
        <begin position="291"/>
        <end position="312"/>
    </location>
</feature>
<feature type="domain" description="MacB-like periplasmic core" evidence="8">
    <location>
        <begin position="20"/>
        <end position="246"/>
    </location>
</feature>
<feature type="transmembrane region" description="Helical" evidence="6">
    <location>
        <begin position="779"/>
        <end position="799"/>
    </location>
</feature>
<feature type="domain" description="ABC3 transporter permease C-terminal" evidence="7">
    <location>
        <begin position="696"/>
        <end position="809"/>
    </location>
</feature>
<dbReference type="Pfam" id="PF12704">
    <property type="entry name" value="MacB_PCD"/>
    <property type="match status" value="1"/>
</dbReference>
<evidence type="ECO:0000256" key="1">
    <source>
        <dbReference type="ARBA" id="ARBA00004651"/>
    </source>
</evidence>
<evidence type="ECO:0000259" key="7">
    <source>
        <dbReference type="Pfam" id="PF02687"/>
    </source>
</evidence>
<accession>A0AA49JK56</accession>
<dbReference type="InterPro" id="IPR003838">
    <property type="entry name" value="ABC3_permease_C"/>
</dbReference>
<feature type="transmembrane region" description="Helical" evidence="6">
    <location>
        <begin position="692"/>
        <end position="716"/>
    </location>
</feature>
<evidence type="ECO:0000256" key="2">
    <source>
        <dbReference type="ARBA" id="ARBA00022475"/>
    </source>
</evidence>
<gene>
    <name evidence="9" type="ORF">K4G66_15605</name>
</gene>
<evidence type="ECO:0000259" key="8">
    <source>
        <dbReference type="Pfam" id="PF12704"/>
    </source>
</evidence>
<feature type="transmembrane region" description="Helical" evidence="6">
    <location>
        <begin position="21"/>
        <end position="41"/>
    </location>
</feature>
<proteinExistence type="predicted"/>
<dbReference type="EMBL" id="CP120682">
    <property type="protein sequence ID" value="WKN40120.1"/>
    <property type="molecule type" value="Genomic_DNA"/>
</dbReference>
<feature type="transmembrane region" description="Helical" evidence="6">
    <location>
        <begin position="338"/>
        <end position="368"/>
    </location>
</feature>
<name>A0AA49JK56_9BACT</name>
<sequence>MFRTYLKFATRTFWKDKFYTLLNIIGLAIGIAVSIIILLYLQNDLTYDQHHVNYKQIYRLVTNVKGPGVEFHASGAAREVAPMLSDELPEVLSFVRFQGMGRVLVNVPDQGEESLYNEEEWARADSTVFQVFTHPFLAGNPVTALQEKNSIVLTESLARKYFGEEEALGKTLLLYEGKENFTVTGVIEDLPDNSHFKFQALISFIEPREWAMQDGEFNSEAIWNPDVYTYLMFPEGYNTADFFEKITDFHTKYIKPFGDQVSSELWFYLEPLADVHFHSTQDYDQPQGNFAYVYAFGGIGLFILLLACINYMNMATARSGNRAKEIGMRKVLGSSRKALVVSFLGESVLLSVLALLIALAMVAFVLYATPFNELIEKDLSLNLLKNPLLLTGAIGITLFMGLVSGLYPAFYLPSLTAVQSLKGAFKSTSSGIALRKTLVILQFTISIAVVICTLLMQDQIRYVRNQELGFNREHLLLVPIQDTLVQKQIPYIRNEMEQYEGVVGTTVSYSVPGLSVGNTVFQVELDSGLTTQAFRTFFVGEDYLKTMDIPLLAGRDFHEGFAGDKDGKSFILNEAAAKALGWYKPAQDGAKLEDALSGRLKFFHGEELGNVIGVVQDFNVSSLHNAIEPTLIIPAGREGGVFYLRLKGENLPETIDYIEDKWAAYDPNHPFEYSFLDERFDELYKADERQSALISVLSGICLLISLLGILGLSAFTAEQRTKEIGVRKVMGASIPHIVYLLFKDVMILVVVASLLAAPIAYLLIDRWLQDFAYRVDINVLLFALAGFAALLIAFATMSFHSLKTARLNPVVSLRYE</sequence>
<evidence type="ECO:0000256" key="6">
    <source>
        <dbReference type="SAM" id="Phobius"/>
    </source>
</evidence>
<evidence type="ECO:0000256" key="4">
    <source>
        <dbReference type="ARBA" id="ARBA00022989"/>
    </source>
</evidence>
<feature type="domain" description="ABC3 transporter permease C-terminal" evidence="7">
    <location>
        <begin position="299"/>
        <end position="410"/>
    </location>
</feature>
<dbReference type="InterPro" id="IPR050250">
    <property type="entry name" value="Macrolide_Exporter_MacB"/>
</dbReference>
<dbReference type="Pfam" id="PF02687">
    <property type="entry name" value="FtsX"/>
    <property type="match status" value="2"/>
</dbReference>
<evidence type="ECO:0000256" key="3">
    <source>
        <dbReference type="ARBA" id="ARBA00022692"/>
    </source>
</evidence>
<evidence type="ECO:0000313" key="9">
    <source>
        <dbReference type="EMBL" id="WKN40120.1"/>
    </source>
</evidence>
<reference evidence="9" key="1">
    <citation type="journal article" date="2023" name="Comput. Struct. Biotechnol. J.">
        <title>Discovery of a novel marine Bacteroidetes with a rich repertoire of carbohydrate-active enzymes.</title>
        <authorList>
            <person name="Chen B."/>
            <person name="Liu G."/>
            <person name="Chen Q."/>
            <person name="Wang H."/>
            <person name="Liu L."/>
            <person name="Tang K."/>
        </authorList>
    </citation>
    <scope>NUCLEOTIDE SEQUENCE</scope>
    <source>
        <strain evidence="9">TK19036</strain>
    </source>
</reference>
<keyword evidence="4 6" id="KW-1133">Transmembrane helix</keyword>
<dbReference type="AlphaFoldDB" id="A0AA49JK56"/>
<feature type="transmembrane region" description="Helical" evidence="6">
    <location>
        <begin position="433"/>
        <end position="456"/>
    </location>
</feature>
<organism evidence="9">
    <name type="scientific">Roseihalotalea indica</name>
    <dbReference type="NCBI Taxonomy" id="2867963"/>
    <lineage>
        <taxon>Bacteria</taxon>
        <taxon>Pseudomonadati</taxon>
        <taxon>Bacteroidota</taxon>
        <taxon>Cytophagia</taxon>
        <taxon>Cytophagales</taxon>
        <taxon>Catalimonadaceae</taxon>
        <taxon>Roseihalotalea</taxon>
    </lineage>
</organism>
<keyword evidence="5 6" id="KW-0472">Membrane</keyword>
<feature type="transmembrane region" description="Helical" evidence="6">
    <location>
        <begin position="737"/>
        <end position="764"/>
    </location>
</feature>
<dbReference type="InterPro" id="IPR025857">
    <property type="entry name" value="MacB_PCD"/>
</dbReference>
<keyword evidence="3 6" id="KW-0812">Transmembrane</keyword>
<dbReference type="GO" id="GO:0005886">
    <property type="term" value="C:plasma membrane"/>
    <property type="evidence" value="ECO:0007669"/>
    <property type="project" value="UniProtKB-SubCell"/>
</dbReference>
<feature type="transmembrane region" description="Helical" evidence="6">
    <location>
        <begin position="388"/>
        <end position="412"/>
    </location>
</feature>
<dbReference type="PANTHER" id="PTHR30572">
    <property type="entry name" value="MEMBRANE COMPONENT OF TRANSPORTER-RELATED"/>
    <property type="match status" value="1"/>
</dbReference>
<dbReference type="PANTHER" id="PTHR30572:SF18">
    <property type="entry name" value="ABC-TYPE MACROLIDE FAMILY EXPORT SYSTEM PERMEASE COMPONENT 2"/>
    <property type="match status" value="1"/>
</dbReference>